<sequence>MKFRLLVSALFLAAGLRAQAGLPVRPEWLAGVSENGMLVMFASDAPTDVTKVKIKGLQKKEKILAIDIRPANGLLYALGSSSRLYTLNWETGYATQVGSGTFSTLLNGAHFAFDFNPVVDRIRLVSDAGQNLRLNPDDASVTSVDASVAYAGGDPNFGDTPSIAACAYTNNDNDPVTTTTTLYDIDASQDLLVVQNPPNSGTLNTVGALGVDVTEVAGFDIAGSNGVAYAGIVVKEGKKKKYRTTLFTINLTNGTATSLGHIGGPWPLTSLTALGPVAE</sequence>
<dbReference type="Pfam" id="PF14339">
    <property type="entry name" value="DUF4394"/>
    <property type="match status" value="1"/>
</dbReference>
<dbReference type="EMBL" id="JBBUKT010000003">
    <property type="protein sequence ID" value="MEK7950616.1"/>
    <property type="molecule type" value="Genomic_DNA"/>
</dbReference>
<name>A0ABU9ASM5_9BACT</name>
<evidence type="ECO:0000259" key="2">
    <source>
        <dbReference type="Pfam" id="PF14339"/>
    </source>
</evidence>
<comment type="caution">
    <text evidence="3">The sequence shown here is derived from an EMBL/GenBank/DDBJ whole genome shotgun (WGS) entry which is preliminary data.</text>
</comment>
<dbReference type="RefSeq" id="WP_341404224.1">
    <property type="nucleotide sequence ID" value="NZ_JBBUKT010000003.1"/>
</dbReference>
<protein>
    <submittedName>
        <fullName evidence="3">DUF4394 domain-containing protein</fullName>
    </submittedName>
</protein>
<reference evidence="3 4" key="1">
    <citation type="submission" date="2024-04" db="EMBL/GenBank/DDBJ databases">
        <title>Luteolibacter sp. isolated from soil.</title>
        <authorList>
            <person name="An J."/>
        </authorList>
    </citation>
    <scope>NUCLEOTIDE SEQUENCE [LARGE SCALE GENOMIC DNA]</scope>
    <source>
        <strain evidence="3 4">Y139</strain>
    </source>
</reference>
<dbReference type="InterPro" id="IPR025507">
    <property type="entry name" value="DUF4394"/>
</dbReference>
<feature type="domain" description="DUF4394" evidence="2">
    <location>
        <begin position="38"/>
        <end position="269"/>
    </location>
</feature>
<dbReference type="Proteomes" id="UP001371305">
    <property type="component" value="Unassembled WGS sequence"/>
</dbReference>
<keyword evidence="4" id="KW-1185">Reference proteome</keyword>
<keyword evidence="1" id="KW-0732">Signal</keyword>
<evidence type="ECO:0000313" key="4">
    <source>
        <dbReference type="Proteomes" id="UP001371305"/>
    </source>
</evidence>
<evidence type="ECO:0000256" key="1">
    <source>
        <dbReference type="SAM" id="SignalP"/>
    </source>
</evidence>
<organism evidence="3 4">
    <name type="scientific">Luteolibacter soli</name>
    <dbReference type="NCBI Taxonomy" id="3135280"/>
    <lineage>
        <taxon>Bacteria</taxon>
        <taxon>Pseudomonadati</taxon>
        <taxon>Verrucomicrobiota</taxon>
        <taxon>Verrucomicrobiia</taxon>
        <taxon>Verrucomicrobiales</taxon>
        <taxon>Verrucomicrobiaceae</taxon>
        <taxon>Luteolibacter</taxon>
    </lineage>
</organism>
<feature type="chain" id="PRO_5046867398" evidence="1">
    <location>
        <begin position="21"/>
        <end position="279"/>
    </location>
</feature>
<proteinExistence type="predicted"/>
<feature type="signal peptide" evidence="1">
    <location>
        <begin position="1"/>
        <end position="20"/>
    </location>
</feature>
<gene>
    <name evidence="3" type="ORF">WKV53_08920</name>
</gene>
<evidence type="ECO:0000313" key="3">
    <source>
        <dbReference type="EMBL" id="MEK7950616.1"/>
    </source>
</evidence>
<accession>A0ABU9ASM5</accession>